<sequence length="448" mass="48576">MSHSPPSTAAEATMELSMQQILESLAQRVGRPAVLEDRFMRLLAFSSHDGPIDEVREDSILRRHASAEVRGWLKKFALPNLRRPLRLPANPDLHMLARVCVPVLHRGKLLGHLWFVDPDGSMTDADLDACMQGAAELGEWLHRESVASLFSSARLADTMHMLLSSSPMSSQAARSLIEAGYMPAHDGVVAVVLQGVPRRSGALDIEDALAQGVADFRRTVRRGQALDLINRDHAVLLLSSAGEHDMYVDERIEALVDLTRTAMLSTGTDAALVVGVGSRRDALEDGYASFREARMSADAARLLPGLGDLVHWSRLGIHQIVVKLASLGEEVPTVHPGLGNLLDDPDALPLLETLETYLDVAGNAQLTAERLNLHRTSLYYRLQRLEQLAHTNLKSGAERLALHLSLKVARMTGQYAPRQGGVADTGAAAPADATGTDNVTPFPAVASR</sequence>
<dbReference type="Proteomes" id="UP000542813">
    <property type="component" value="Unassembled WGS sequence"/>
</dbReference>
<dbReference type="InterPro" id="IPR051448">
    <property type="entry name" value="CdaR-like_regulators"/>
</dbReference>
<feature type="compositionally biased region" description="Low complexity" evidence="1">
    <location>
        <begin position="420"/>
        <end position="437"/>
    </location>
</feature>
<feature type="region of interest" description="Disordered" evidence="1">
    <location>
        <begin position="419"/>
        <end position="448"/>
    </location>
</feature>
<name>A0A7W9GRS2_9ACTN</name>
<dbReference type="PANTHER" id="PTHR33744">
    <property type="entry name" value="CARBOHYDRATE DIACID REGULATOR"/>
    <property type="match status" value="1"/>
</dbReference>
<accession>A0A7W9GRS2</accession>
<evidence type="ECO:0000259" key="2">
    <source>
        <dbReference type="Pfam" id="PF13556"/>
    </source>
</evidence>
<dbReference type="AlphaFoldDB" id="A0A7W9GRS2"/>
<evidence type="ECO:0000256" key="1">
    <source>
        <dbReference type="SAM" id="MobiDB-lite"/>
    </source>
</evidence>
<gene>
    <name evidence="3" type="ORF">HD601_003193</name>
</gene>
<feature type="domain" description="PucR C-terminal helix-turn-helix" evidence="2">
    <location>
        <begin position="350"/>
        <end position="408"/>
    </location>
</feature>
<dbReference type="InterPro" id="IPR042070">
    <property type="entry name" value="PucR_C-HTH_sf"/>
</dbReference>
<proteinExistence type="predicted"/>
<dbReference type="InterPro" id="IPR025736">
    <property type="entry name" value="PucR_C-HTH_dom"/>
</dbReference>
<protein>
    <recommendedName>
        <fullName evidence="2">PucR C-terminal helix-turn-helix domain-containing protein</fullName>
    </recommendedName>
</protein>
<dbReference type="Gene3D" id="1.10.10.2840">
    <property type="entry name" value="PucR C-terminal helix-turn-helix domain"/>
    <property type="match status" value="1"/>
</dbReference>
<evidence type="ECO:0000313" key="3">
    <source>
        <dbReference type="EMBL" id="MBB5788618.1"/>
    </source>
</evidence>
<keyword evidence="4" id="KW-1185">Reference proteome</keyword>
<evidence type="ECO:0000313" key="4">
    <source>
        <dbReference type="Proteomes" id="UP000542813"/>
    </source>
</evidence>
<comment type="caution">
    <text evidence="3">The sequence shown here is derived from an EMBL/GenBank/DDBJ whole genome shotgun (WGS) entry which is preliminary data.</text>
</comment>
<dbReference type="Pfam" id="PF13556">
    <property type="entry name" value="HTH_30"/>
    <property type="match status" value="1"/>
</dbReference>
<reference evidence="3 4" key="1">
    <citation type="submission" date="2020-08" db="EMBL/GenBank/DDBJ databases">
        <title>Sequencing the genomes of 1000 actinobacteria strains.</title>
        <authorList>
            <person name="Klenk H.-P."/>
        </authorList>
    </citation>
    <scope>NUCLEOTIDE SEQUENCE [LARGE SCALE GENOMIC DNA]</scope>
    <source>
        <strain evidence="3 4">DSM 102122</strain>
    </source>
</reference>
<dbReference type="PANTHER" id="PTHR33744:SF17">
    <property type="entry name" value="CONSERVED PROTEIN"/>
    <property type="match status" value="1"/>
</dbReference>
<dbReference type="EMBL" id="JACHMM010000001">
    <property type="protein sequence ID" value="MBB5788618.1"/>
    <property type="molecule type" value="Genomic_DNA"/>
</dbReference>
<dbReference type="RefSeq" id="WP_184823406.1">
    <property type="nucleotide sequence ID" value="NZ_JACHMM010000001.1"/>
</dbReference>
<organism evidence="3 4">
    <name type="scientific">Jiangella mangrovi</name>
    <dbReference type="NCBI Taxonomy" id="1524084"/>
    <lineage>
        <taxon>Bacteria</taxon>
        <taxon>Bacillati</taxon>
        <taxon>Actinomycetota</taxon>
        <taxon>Actinomycetes</taxon>
        <taxon>Jiangellales</taxon>
        <taxon>Jiangellaceae</taxon>
        <taxon>Jiangella</taxon>
    </lineage>
</organism>